<dbReference type="GO" id="GO:0005654">
    <property type="term" value="C:nucleoplasm"/>
    <property type="evidence" value="ECO:0007669"/>
    <property type="project" value="TreeGrafter"/>
</dbReference>
<reference evidence="3" key="1">
    <citation type="submission" date="2016-11" db="UniProtKB">
        <authorList>
            <consortium name="WormBaseParasite"/>
        </authorList>
    </citation>
    <scope>IDENTIFICATION</scope>
</reference>
<feature type="compositionally biased region" description="Basic and acidic residues" evidence="1">
    <location>
        <begin position="43"/>
        <end position="52"/>
    </location>
</feature>
<organism evidence="2 3">
    <name type="scientific">Heterorhabditis bacteriophora</name>
    <name type="common">Entomopathogenic nematode worm</name>
    <dbReference type="NCBI Taxonomy" id="37862"/>
    <lineage>
        <taxon>Eukaryota</taxon>
        <taxon>Metazoa</taxon>
        <taxon>Ecdysozoa</taxon>
        <taxon>Nematoda</taxon>
        <taxon>Chromadorea</taxon>
        <taxon>Rhabditida</taxon>
        <taxon>Rhabditina</taxon>
        <taxon>Rhabditomorpha</taxon>
        <taxon>Strongyloidea</taxon>
        <taxon>Heterorhabditidae</taxon>
        <taxon>Heterorhabditis</taxon>
    </lineage>
</organism>
<feature type="compositionally biased region" description="Basic and acidic residues" evidence="1">
    <location>
        <begin position="17"/>
        <end position="34"/>
    </location>
</feature>
<dbReference type="PANTHER" id="PTHR23318">
    <property type="entry name" value="ATP SYNTHASE GAMMA-RELATED"/>
    <property type="match status" value="1"/>
</dbReference>
<name>A0A1I7XKR8_HETBA</name>
<dbReference type="GO" id="GO:0030289">
    <property type="term" value="C:protein phosphatase 4 complex"/>
    <property type="evidence" value="ECO:0007669"/>
    <property type="project" value="TreeGrafter"/>
</dbReference>
<dbReference type="PANTHER" id="PTHR23318:SF0">
    <property type="entry name" value="SERINE_THREONINE-PROTEIN PHOSPHATASE 4 REGULATORY SUBUNIT 3"/>
    <property type="match status" value="1"/>
</dbReference>
<dbReference type="InterPro" id="IPR011993">
    <property type="entry name" value="PH-like_dom_sf"/>
</dbReference>
<evidence type="ECO:0000256" key="1">
    <source>
        <dbReference type="SAM" id="MobiDB-lite"/>
    </source>
</evidence>
<dbReference type="Proteomes" id="UP000095283">
    <property type="component" value="Unplaced"/>
</dbReference>
<dbReference type="AlphaFoldDB" id="A0A1I7XKR8"/>
<keyword evidence="2" id="KW-1185">Reference proteome</keyword>
<sequence>MPHTKVVSVTSEVNTTTDKDTVKETRSENEVKTEEDSENDENSALKEKLKDEKKGSTLVDNIDISRADVDRALQESRNRVKLYVLCEQRVWDDRGTGHVACVPVPDQQGFVIIVKLEAAATGSEKNVLESKILMDTVYQKQQV</sequence>
<feature type="region of interest" description="Disordered" evidence="1">
    <location>
        <begin position="1"/>
        <end position="52"/>
    </location>
</feature>
<evidence type="ECO:0000313" key="3">
    <source>
        <dbReference type="WBParaSite" id="Hba_18375"/>
    </source>
</evidence>
<proteinExistence type="predicted"/>
<evidence type="ECO:0000313" key="2">
    <source>
        <dbReference type="Proteomes" id="UP000095283"/>
    </source>
</evidence>
<dbReference type="GO" id="GO:0072542">
    <property type="term" value="F:protein phosphatase activator activity"/>
    <property type="evidence" value="ECO:0007669"/>
    <property type="project" value="TreeGrafter"/>
</dbReference>
<dbReference type="GO" id="GO:0006974">
    <property type="term" value="P:DNA damage response"/>
    <property type="evidence" value="ECO:0007669"/>
    <property type="project" value="TreeGrafter"/>
</dbReference>
<accession>A0A1I7XKR8</accession>
<protein>
    <submittedName>
        <fullName evidence="3">RanBD1 domain-containing protein</fullName>
    </submittedName>
</protein>
<dbReference type="InterPro" id="IPR051137">
    <property type="entry name" value="PP4R3-like"/>
</dbReference>
<dbReference type="Gene3D" id="2.30.29.30">
    <property type="entry name" value="Pleckstrin-homology domain (PH domain)/Phosphotyrosine-binding domain (PTB)"/>
    <property type="match status" value="1"/>
</dbReference>
<dbReference type="WBParaSite" id="Hba_18375">
    <property type="protein sequence ID" value="Hba_18375"/>
    <property type="gene ID" value="Hba_18375"/>
</dbReference>
<feature type="compositionally biased region" description="Low complexity" evidence="1">
    <location>
        <begin position="1"/>
        <end position="16"/>
    </location>
</feature>